<keyword evidence="1" id="KW-0812">Transmembrane</keyword>
<name>D5UKZ7_CELFN</name>
<dbReference type="GO" id="GO:0016740">
    <property type="term" value="F:transferase activity"/>
    <property type="evidence" value="ECO:0007669"/>
    <property type="project" value="UniProtKB-KW"/>
</dbReference>
<dbReference type="KEGG" id="cfl:Cfla_2996"/>
<evidence type="ECO:0000313" key="2">
    <source>
        <dbReference type="EMBL" id="ADG75879.1"/>
    </source>
</evidence>
<proteinExistence type="predicted"/>
<dbReference type="OrthoDB" id="4211860at2"/>
<sequence>MVRRDDLDEVGAGPLSRGAAVVLWALVISLLTVLTGGLPLALVPFLAGDAGNVWLVALFAVPMGPALAAAMFAWRRFVADRDLSPGRHFWRGYALNVLDVLRWWVPTVLVLAVIAFSLASLDAAGVPSGYGLVLVLIAVAVLVWAVLAMALSSRLSLRTRDVARLAAYYLAMKPLVGLGALSLVVLSVGIVLFTSDWVLVMLSGLLAFAVVTTTDPAVRDATERFTAPAEPDTPPS</sequence>
<dbReference type="EMBL" id="CP001964">
    <property type="protein sequence ID" value="ADG75879.1"/>
    <property type="molecule type" value="Genomic_DNA"/>
</dbReference>
<accession>D5UKZ7</accession>
<feature type="transmembrane region" description="Helical" evidence="1">
    <location>
        <begin position="21"/>
        <end position="47"/>
    </location>
</feature>
<feature type="transmembrane region" description="Helical" evidence="1">
    <location>
        <begin position="53"/>
        <end position="74"/>
    </location>
</feature>
<dbReference type="AlphaFoldDB" id="D5UKZ7"/>
<keyword evidence="1" id="KW-1133">Transmembrane helix</keyword>
<gene>
    <name evidence="2" type="ordered locus">Cfla_2996</name>
</gene>
<dbReference type="eggNOG" id="ENOG5032R0H">
    <property type="taxonomic scope" value="Bacteria"/>
</dbReference>
<feature type="transmembrane region" description="Helical" evidence="1">
    <location>
        <begin position="165"/>
        <end position="191"/>
    </location>
</feature>
<reference evidence="2 3" key="1">
    <citation type="journal article" date="2010" name="Stand. Genomic Sci.">
        <title>Complete genome sequence of Cellulomonas flavigena type strain (134).</title>
        <authorList>
            <person name="Abt B."/>
            <person name="Foster B."/>
            <person name="Lapidus A."/>
            <person name="Clum A."/>
            <person name="Sun H."/>
            <person name="Pukall R."/>
            <person name="Lucas S."/>
            <person name="Glavina Del Rio T."/>
            <person name="Nolan M."/>
            <person name="Tice H."/>
            <person name="Cheng J.F."/>
            <person name="Pitluck S."/>
            <person name="Liolios K."/>
            <person name="Ivanova N."/>
            <person name="Mavromatis K."/>
            <person name="Ovchinnikova G."/>
            <person name="Pati A."/>
            <person name="Goodwin L."/>
            <person name="Chen A."/>
            <person name="Palaniappan K."/>
            <person name="Land M."/>
            <person name="Hauser L."/>
            <person name="Chang Y.J."/>
            <person name="Jeffries C.D."/>
            <person name="Rohde M."/>
            <person name="Goker M."/>
            <person name="Woyke T."/>
            <person name="Bristow J."/>
            <person name="Eisen J.A."/>
            <person name="Markowitz V."/>
            <person name="Hugenholtz P."/>
            <person name="Kyrpides N.C."/>
            <person name="Klenk H.P."/>
        </authorList>
    </citation>
    <scope>NUCLEOTIDE SEQUENCE [LARGE SCALE GENOMIC DNA]</scope>
    <source>
        <strain evidence="3">ATCC 482 / DSM 20109 / BCRC 11376 / JCM 18109 / NBRC 3775 / NCIMB 8073 / NRS 134</strain>
    </source>
</reference>
<feature type="transmembrane region" description="Helical" evidence="1">
    <location>
        <begin position="130"/>
        <end position="153"/>
    </location>
</feature>
<evidence type="ECO:0000313" key="3">
    <source>
        <dbReference type="Proteomes" id="UP000000849"/>
    </source>
</evidence>
<evidence type="ECO:0000256" key="1">
    <source>
        <dbReference type="SAM" id="Phobius"/>
    </source>
</evidence>
<protein>
    <submittedName>
        <fullName evidence="2">Glycosyltransferase 36</fullName>
    </submittedName>
</protein>
<dbReference type="HOGENOM" id="CLU_1169013_0_0_11"/>
<organism evidence="2 3">
    <name type="scientific">Cellulomonas flavigena (strain ATCC 482 / DSM 20109 / BCRC 11376 / JCM 18109 / NBRC 3775 / NCIMB 8073 / NRS 134)</name>
    <dbReference type="NCBI Taxonomy" id="446466"/>
    <lineage>
        <taxon>Bacteria</taxon>
        <taxon>Bacillati</taxon>
        <taxon>Actinomycetota</taxon>
        <taxon>Actinomycetes</taxon>
        <taxon>Micrococcales</taxon>
        <taxon>Cellulomonadaceae</taxon>
        <taxon>Cellulomonas</taxon>
    </lineage>
</organism>
<feature type="transmembrane region" description="Helical" evidence="1">
    <location>
        <begin position="197"/>
        <end position="218"/>
    </location>
</feature>
<dbReference type="Proteomes" id="UP000000849">
    <property type="component" value="Chromosome"/>
</dbReference>
<keyword evidence="3" id="KW-1185">Reference proteome</keyword>
<keyword evidence="1" id="KW-0472">Membrane</keyword>
<keyword evidence="2" id="KW-0808">Transferase</keyword>
<feature type="transmembrane region" description="Helical" evidence="1">
    <location>
        <begin position="95"/>
        <end position="118"/>
    </location>
</feature>
<dbReference type="STRING" id="446466.Cfla_2996"/>